<sequence>MEDIHDFDKIDVELDAYFKKKQVSRCKDKFISTLCEEDDDEAVDDAQIGINKEDSDEDYREGSNEEDSDEEAEYSTHNQNVKWNKMRPMLGERPRLEPELLNWSRTKRGSSGGGGRNKDEKKMGAKGINEEGMDEKRIVNGGMHEEVMDGEGALPITQQLNQVGIRPAKRRKVNQVKRRKP</sequence>
<accession>A0AA36DZH7</accession>
<evidence type="ECO:0000313" key="3">
    <source>
        <dbReference type="Proteomes" id="UP001177003"/>
    </source>
</evidence>
<keyword evidence="3" id="KW-1185">Reference proteome</keyword>
<feature type="compositionally biased region" description="Basic residues" evidence="1">
    <location>
        <begin position="167"/>
        <end position="181"/>
    </location>
</feature>
<evidence type="ECO:0000313" key="2">
    <source>
        <dbReference type="EMBL" id="CAI9276778.1"/>
    </source>
</evidence>
<dbReference type="AlphaFoldDB" id="A0AA36DZH7"/>
<proteinExistence type="predicted"/>
<feature type="region of interest" description="Disordered" evidence="1">
    <location>
        <begin position="36"/>
        <end position="136"/>
    </location>
</feature>
<feature type="region of interest" description="Disordered" evidence="1">
    <location>
        <begin position="152"/>
        <end position="181"/>
    </location>
</feature>
<protein>
    <submittedName>
        <fullName evidence="2">Uncharacterized protein</fullName>
    </submittedName>
</protein>
<feature type="compositionally biased region" description="Acidic residues" evidence="1">
    <location>
        <begin position="54"/>
        <end position="73"/>
    </location>
</feature>
<organism evidence="2 3">
    <name type="scientific">Lactuca saligna</name>
    <name type="common">Willowleaf lettuce</name>
    <dbReference type="NCBI Taxonomy" id="75948"/>
    <lineage>
        <taxon>Eukaryota</taxon>
        <taxon>Viridiplantae</taxon>
        <taxon>Streptophyta</taxon>
        <taxon>Embryophyta</taxon>
        <taxon>Tracheophyta</taxon>
        <taxon>Spermatophyta</taxon>
        <taxon>Magnoliopsida</taxon>
        <taxon>eudicotyledons</taxon>
        <taxon>Gunneridae</taxon>
        <taxon>Pentapetalae</taxon>
        <taxon>asterids</taxon>
        <taxon>campanulids</taxon>
        <taxon>Asterales</taxon>
        <taxon>Asteraceae</taxon>
        <taxon>Cichorioideae</taxon>
        <taxon>Cichorieae</taxon>
        <taxon>Lactucinae</taxon>
        <taxon>Lactuca</taxon>
    </lineage>
</organism>
<gene>
    <name evidence="2" type="ORF">LSALG_LOCUS16745</name>
</gene>
<name>A0AA36DZH7_LACSI</name>
<dbReference type="Proteomes" id="UP001177003">
    <property type="component" value="Chromosome 3"/>
</dbReference>
<reference evidence="2" key="1">
    <citation type="submission" date="2023-04" db="EMBL/GenBank/DDBJ databases">
        <authorList>
            <person name="Vijverberg K."/>
            <person name="Xiong W."/>
            <person name="Schranz E."/>
        </authorList>
    </citation>
    <scope>NUCLEOTIDE SEQUENCE</scope>
</reference>
<dbReference type="EMBL" id="OX465079">
    <property type="protein sequence ID" value="CAI9276778.1"/>
    <property type="molecule type" value="Genomic_DNA"/>
</dbReference>
<evidence type="ECO:0000256" key="1">
    <source>
        <dbReference type="SAM" id="MobiDB-lite"/>
    </source>
</evidence>